<comment type="similarity">
    <text evidence="1">Belongs to the complex I 30 kDa subunit family.</text>
</comment>
<reference evidence="3" key="1">
    <citation type="submission" date="2020-05" db="EMBL/GenBank/DDBJ databases">
        <authorList>
            <person name="Chiriac C."/>
            <person name="Salcher M."/>
            <person name="Ghai R."/>
            <person name="Kavagutti S V."/>
        </authorList>
    </citation>
    <scope>NUCLEOTIDE SEQUENCE</scope>
</reference>
<dbReference type="EMBL" id="CAFBMS010000057">
    <property type="protein sequence ID" value="CAB4922339.1"/>
    <property type="molecule type" value="Genomic_DNA"/>
</dbReference>
<dbReference type="InterPro" id="IPR001268">
    <property type="entry name" value="NADH_UbQ_OxRdtase_30kDa_su"/>
</dbReference>
<dbReference type="GO" id="GO:0008137">
    <property type="term" value="F:NADH dehydrogenase (ubiquinone) activity"/>
    <property type="evidence" value="ECO:0007669"/>
    <property type="project" value="InterPro"/>
</dbReference>
<gene>
    <name evidence="3" type="ORF">UFOPK3614_00932</name>
</gene>
<evidence type="ECO:0000313" key="3">
    <source>
        <dbReference type="EMBL" id="CAB4922339.1"/>
    </source>
</evidence>
<dbReference type="SUPFAM" id="SSF143243">
    <property type="entry name" value="Nqo5-like"/>
    <property type="match status" value="1"/>
</dbReference>
<dbReference type="PANTHER" id="PTHR10884:SF14">
    <property type="entry name" value="NADH DEHYDROGENASE [UBIQUINONE] IRON-SULFUR PROTEIN 3, MITOCHONDRIAL"/>
    <property type="match status" value="1"/>
</dbReference>
<feature type="domain" description="NADH:ubiquinone oxidoreductase 30kDa subunit" evidence="2">
    <location>
        <begin position="1"/>
        <end position="34"/>
    </location>
</feature>
<dbReference type="PANTHER" id="PTHR10884">
    <property type="entry name" value="NADH DEHYDROGENASE UBIQUINONE IRON-SULFUR PROTEIN 3"/>
    <property type="match status" value="1"/>
</dbReference>
<dbReference type="Pfam" id="PF00329">
    <property type="entry name" value="Complex1_30kDa"/>
    <property type="match status" value="1"/>
</dbReference>
<dbReference type="AlphaFoldDB" id="A0A6J7HXY1"/>
<evidence type="ECO:0000259" key="2">
    <source>
        <dbReference type="Pfam" id="PF00329"/>
    </source>
</evidence>
<organism evidence="3">
    <name type="scientific">freshwater metagenome</name>
    <dbReference type="NCBI Taxonomy" id="449393"/>
    <lineage>
        <taxon>unclassified sequences</taxon>
        <taxon>metagenomes</taxon>
        <taxon>ecological metagenomes</taxon>
    </lineage>
</organism>
<protein>
    <submittedName>
        <fullName evidence="3">Unannotated protein</fullName>
    </submittedName>
</protein>
<accession>A0A6J7HXY1</accession>
<sequence>MFGIIFDGHPGLTRILMPDDWQGHPQRKDYALGGIPVEYKGATIPAPDDRRSYR</sequence>
<proteinExistence type="inferred from homology"/>
<evidence type="ECO:0000256" key="1">
    <source>
        <dbReference type="ARBA" id="ARBA00007569"/>
    </source>
</evidence>
<dbReference type="InterPro" id="IPR037232">
    <property type="entry name" value="NADH_quin_OxRdtase_su_C/D-like"/>
</dbReference>
<name>A0A6J7HXY1_9ZZZZ</name>